<evidence type="ECO:0000256" key="11">
    <source>
        <dbReference type="ARBA" id="ARBA00042436"/>
    </source>
</evidence>
<dbReference type="PROSITE" id="PS51147">
    <property type="entry name" value="PFTA"/>
    <property type="match status" value="5"/>
</dbReference>
<dbReference type="Gene3D" id="1.25.40.120">
    <property type="entry name" value="Protein prenylyltransferase"/>
    <property type="match status" value="1"/>
</dbReference>
<evidence type="ECO:0000256" key="13">
    <source>
        <dbReference type="ARBA" id="ARBA00043219"/>
    </source>
</evidence>
<dbReference type="EMBL" id="CP138895">
    <property type="protein sequence ID" value="WPK24871.1"/>
    <property type="molecule type" value="Genomic_DNA"/>
</dbReference>
<keyword evidence="5" id="KW-0637">Prenyltransferase</keyword>
<dbReference type="EC" id="2.5.1.59" evidence="3"/>
<evidence type="ECO:0000256" key="5">
    <source>
        <dbReference type="ARBA" id="ARBA00022602"/>
    </source>
</evidence>
<keyword evidence="7" id="KW-0677">Repeat</keyword>
<protein>
    <recommendedName>
        <fullName evidence="9">Protein farnesyltransferase/geranylgeranyltransferase type-1 subunit alpha</fullName>
        <ecNumber evidence="4">2.5.1.58</ecNumber>
        <ecNumber evidence="3">2.5.1.59</ecNumber>
    </recommendedName>
    <alternativeName>
        <fullName evidence="12">CAAX farnesyltransferase subunit alpha</fullName>
    </alternativeName>
    <alternativeName>
        <fullName evidence="11">FTase-alpha</fullName>
    </alternativeName>
    <alternativeName>
        <fullName evidence="10">Ras proteins prenyltransferase subunit alpha</fullName>
    </alternativeName>
    <alternativeName>
        <fullName evidence="13">Type I protein geranyl-geranyltransferase subunit alpha</fullName>
    </alternativeName>
</protein>
<sequence length="288" mass="34207">MSEPCQIMYSEEYLSTMSSLKQYLETKTYTEEALQVTEEALSLLASHYTAWCFRLDIIKHLGKDLFEELNWCEEVAIANEKNYQIWNYRQRVIELILEDPALAAQFQVRRELPIFQMMISMDEKNHHVWLYRNWFVKRFELYDDAGELEFVNKLIDKDARNNSAWTHKFFLLFSRNDAAENIVAQELDFCREKIALCPQNPSLWNYLLGIYASQERLLVELKDFCGQYANINDEEIKSSFALETLAKIAVEQNDVLLACRYYDLLLQKYDPIRASYWNYLSKKILLNT</sequence>
<evidence type="ECO:0000256" key="8">
    <source>
        <dbReference type="ARBA" id="ARBA00022842"/>
    </source>
</evidence>
<dbReference type="SUPFAM" id="SSF48439">
    <property type="entry name" value="Protein prenylyltransferase"/>
    <property type="match status" value="1"/>
</dbReference>
<evidence type="ECO:0000256" key="3">
    <source>
        <dbReference type="ARBA" id="ARBA00012700"/>
    </source>
</evidence>
<gene>
    <name evidence="14" type="ORF">PUMCH_002168</name>
</gene>
<evidence type="ECO:0000256" key="1">
    <source>
        <dbReference type="ARBA" id="ARBA00001946"/>
    </source>
</evidence>
<dbReference type="PANTHER" id="PTHR11129">
    <property type="entry name" value="PROTEIN FARNESYLTRANSFERASE ALPHA SUBUNIT/RAB GERANYLGERANYL TRANSFERASE ALPHA SUBUNIT"/>
    <property type="match status" value="1"/>
</dbReference>
<evidence type="ECO:0000313" key="14">
    <source>
        <dbReference type="EMBL" id="WPK24871.1"/>
    </source>
</evidence>
<dbReference type="GO" id="GO:0005953">
    <property type="term" value="C:CAAX-protein geranylgeranyltransferase complex"/>
    <property type="evidence" value="ECO:0007669"/>
    <property type="project" value="TreeGrafter"/>
</dbReference>
<evidence type="ECO:0000256" key="4">
    <source>
        <dbReference type="ARBA" id="ARBA00012702"/>
    </source>
</evidence>
<keyword evidence="8" id="KW-0460">Magnesium</keyword>
<accession>A0AAX4H8X4</accession>
<evidence type="ECO:0000256" key="10">
    <source>
        <dbReference type="ARBA" id="ARBA00041392"/>
    </source>
</evidence>
<evidence type="ECO:0000256" key="12">
    <source>
        <dbReference type="ARBA" id="ARBA00043086"/>
    </source>
</evidence>
<dbReference type="KEGG" id="asau:88173233"/>
<dbReference type="RefSeq" id="XP_062877254.1">
    <property type="nucleotide sequence ID" value="XM_063021184.1"/>
</dbReference>
<comment type="cofactor">
    <cofactor evidence="1">
        <name>Mg(2+)</name>
        <dbReference type="ChEBI" id="CHEBI:18420"/>
    </cofactor>
</comment>
<organism evidence="14 15">
    <name type="scientific">Australozyma saopauloensis</name>
    <dbReference type="NCBI Taxonomy" id="291208"/>
    <lineage>
        <taxon>Eukaryota</taxon>
        <taxon>Fungi</taxon>
        <taxon>Dikarya</taxon>
        <taxon>Ascomycota</taxon>
        <taxon>Saccharomycotina</taxon>
        <taxon>Pichiomycetes</taxon>
        <taxon>Metschnikowiaceae</taxon>
        <taxon>Australozyma</taxon>
    </lineage>
</organism>
<evidence type="ECO:0000256" key="9">
    <source>
        <dbReference type="ARBA" id="ARBA00040965"/>
    </source>
</evidence>
<comment type="similarity">
    <text evidence="2">Belongs to the protein prenyltransferase subunit alpha family.</text>
</comment>
<dbReference type="GO" id="GO:0004660">
    <property type="term" value="F:protein farnesyltransferase activity"/>
    <property type="evidence" value="ECO:0007669"/>
    <property type="project" value="UniProtKB-EC"/>
</dbReference>
<dbReference type="GO" id="GO:0004662">
    <property type="term" value="F:CAAX-protein geranylgeranyltransferase activity"/>
    <property type="evidence" value="ECO:0007669"/>
    <property type="project" value="UniProtKB-EC"/>
</dbReference>
<evidence type="ECO:0000256" key="7">
    <source>
        <dbReference type="ARBA" id="ARBA00022737"/>
    </source>
</evidence>
<keyword evidence="15" id="KW-1185">Reference proteome</keyword>
<dbReference type="Pfam" id="PF01239">
    <property type="entry name" value="PPTA"/>
    <property type="match status" value="5"/>
</dbReference>
<dbReference type="PANTHER" id="PTHR11129:SF1">
    <property type="entry name" value="PROTEIN FARNESYLTRANSFERASE_GERANYLGERANYLTRANSFERASE TYPE-1 SUBUNIT ALPHA"/>
    <property type="match status" value="1"/>
</dbReference>
<dbReference type="Proteomes" id="UP001338582">
    <property type="component" value="Chromosome 2"/>
</dbReference>
<proteinExistence type="inferred from homology"/>
<dbReference type="EC" id="2.5.1.58" evidence="4"/>
<dbReference type="AlphaFoldDB" id="A0AAX4H8X4"/>
<evidence type="ECO:0000256" key="2">
    <source>
        <dbReference type="ARBA" id="ARBA00006734"/>
    </source>
</evidence>
<keyword evidence="6" id="KW-0808">Transferase</keyword>
<evidence type="ECO:0000313" key="15">
    <source>
        <dbReference type="Proteomes" id="UP001338582"/>
    </source>
</evidence>
<reference evidence="14 15" key="1">
    <citation type="submission" date="2023-10" db="EMBL/GenBank/DDBJ databases">
        <title>Draft Genome Sequence of Candida saopaulonensis from a very Premature Infant with Sepsis.</title>
        <authorList>
            <person name="Ning Y."/>
            <person name="Dai R."/>
            <person name="Xiao M."/>
            <person name="Xu Y."/>
            <person name="Yan Q."/>
            <person name="Zhang L."/>
        </authorList>
    </citation>
    <scope>NUCLEOTIDE SEQUENCE [LARGE SCALE GENOMIC DNA]</scope>
    <source>
        <strain evidence="14 15">19XY460</strain>
    </source>
</reference>
<dbReference type="InterPro" id="IPR002088">
    <property type="entry name" value="Prenyl_trans_a"/>
</dbReference>
<name>A0AAX4H8X4_9ASCO</name>
<dbReference type="GeneID" id="88173233"/>
<evidence type="ECO:0000256" key="6">
    <source>
        <dbReference type="ARBA" id="ARBA00022679"/>
    </source>
</evidence>
<dbReference type="GO" id="GO:0005965">
    <property type="term" value="C:protein farnesyltransferase complex"/>
    <property type="evidence" value="ECO:0007669"/>
    <property type="project" value="TreeGrafter"/>
</dbReference>